<gene>
    <name evidence="2" type="ORF">POJ06DRAFT_90094</name>
</gene>
<feature type="compositionally biased region" description="Basic and acidic residues" evidence="1">
    <location>
        <begin position="97"/>
        <end position="124"/>
    </location>
</feature>
<keyword evidence="3" id="KW-1185">Reference proteome</keyword>
<accession>A0AAD7VTW9</accession>
<dbReference type="AlphaFoldDB" id="A0AAD7VTW9"/>
<feature type="region of interest" description="Disordered" evidence="1">
    <location>
        <begin position="94"/>
        <end position="150"/>
    </location>
</feature>
<dbReference type="GeneID" id="80886898"/>
<dbReference type="EMBL" id="JARPMG010000004">
    <property type="protein sequence ID" value="KAJ8101169.1"/>
    <property type="molecule type" value="Genomic_DNA"/>
</dbReference>
<name>A0AAD7VTW9_9ASCO</name>
<sequence length="194" mass="22360">MGSQKESQAKQNRKKKRRLKRKNKRRRQDAIDDEHYDCVSSTSHRPLPYLGDIAEGKPAGEREIASTLRLAANVNDRPEDIKDATLYIDQNFPEGVEDSRDYAGADGRDWTNHTADHPNYHSGRDEDDSLDGAGGDDNNMSDAEWEKRESNAEFEAIKEVDRLDRELDLQEEEILWTFMNTGSRIQQSRRKHNS</sequence>
<reference evidence="2" key="1">
    <citation type="submission" date="2023-03" db="EMBL/GenBank/DDBJ databases">
        <title>Near-Complete genome sequence of Lipomyces tetrasporous NRRL Y-64009, an oleaginous yeast capable of growing on lignocellulosic hydrolysates.</title>
        <authorList>
            <consortium name="Lawrence Berkeley National Laboratory"/>
            <person name="Jagtap S.S."/>
            <person name="Liu J.-J."/>
            <person name="Walukiewicz H.E."/>
            <person name="Pangilinan J."/>
            <person name="Lipzen A."/>
            <person name="Ahrendt S."/>
            <person name="Koriabine M."/>
            <person name="Cobaugh K."/>
            <person name="Salamov A."/>
            <person name="Yoshinaga Y."/>
            <person name="Ng V."/>
            <person name="Daum C."/>
            <person name="Grigoriev I.V."/>
            <person name="Slininger P.J."/>
            <person name="Dien B.S."/>
            <person name="Jin Y.-S."/>
            <person name="Rao C.V."/>
        </authorList>
    </citation>
    <scope>NUCLEOTIDE SEQUENCE</scope>
    <source>
        <strain evidence="2">NRRL Y-64009</strain>
    </source>
</reference>
<proteinExistence type="predicted"/>
<comment type="caution">
    <text evidence="2">The sequence shown here is derived from an EMBL/GenBank/DDBJ whole genome shotgun (WGS) entry which is preliminary data.</text>
</comment>
<organism evidence="2 3">
    <name type="scientific">Lipomyces tetrasporus</name>
    <dbReference type="NCBI Taxonomy" id="54092"/>
    <lineage>
        <taxon>Eukaryota</taxon>
        <taxon>Fungi</taxon>
        <taxon>Dikarya</taxon>
        <taxon>Ascomycota</taxon>
        <taxon>Saccharomycotina</taxon>
        <taxon>Lipomycetes</taxon>
        <taxon>Lipomycetales</taxon>
        <taxon>Lipomycetaceae</taxon>
        <taxon>Lipomyces</taxon>
    </lineage>
</organism>
<feature type="compositionally biased region" description="Basic residues" evidence="1">
    <location>
        <begin position="11"/>
        <end position="27"/>
    </location>
</feature>
<protein>
    <submittedName>
        <fullName evidence="2">Uncharacterized protein</fullName>
    </submittedName>
</protein>
<evidence type="ECO:0000313" key="2">
    <source>
        <dbReference type="EMBL" id="KAJ8101169.1"/>
    </source>
</evidence>
<dbReference type="Proteomes" id="UP001217417">
    <property type="component" value="Unassembled WGS sequence"/>
</dbReference>
<evidence type="ECO:0000256" key="1">
    <source>
        <dbReference type="SAM" id="MobiDB-lite"/>
    </source>
</evidence>
<dbReference type="RefSeq" id="XP_056044619.1">
    <property type="nucleotide sequence ID" value="XM_056191732.1"/>
</dbReference>
<feature type="region of interest" description="Disordered" evidence="1">
    <location>
        <begin position="1"/>
        <end position="55"/>
    </location>
</feature>
<evidence type="ECO:0000313" key="3">
    <source>
        <dbReference type="Proteomes" id="UP001217417"/>
    </source>
</evidence>